<dbReference type="PROSITE" id="PS51257">
    <property type="entry name" value="PROKAR_LIPOPROTEIN"/>
    <property type="match status" value="1"/>
</dbReference>
<feature type="domain" description="Calcineurin-like phosphoesterase C-terminal" evidence="2">
    <location>
        <begin position="469"/>
        <end position="651"/>
    </location>
</feature>
<evidence type="ECO:0000313" key="4">
    <source>
        <dbReference type="EMBL" id="MFD1629918.1"/>
    </source>
</evidence>
<feature type="domain" description="Calcineurin-like phosphoesterase N-terminal" evidence="3">
    <location>
        <begin position="154"/>
        <end position="231"/>
    </location>
</feature>
<dbReference type="InterPro" id="IPR032285">
    <property type="entry name" value="Metallophos_N"/>
</dbReference>
<reference evidence="5" key="1">
    <citation type="journal article" date="2019" name="Int. J. Syst. Evol. Microbiol.">
        <title>The Global Catalogue of Microorganisms (GCM) 10K type strain sequencing project: providing services to taxonomists for standard genome sequencing and annotation.</title>
        <authorList>
            <consortium name="The Broad Institute Genomics Platform"/>
            <consortium name="The Broad Institute Genome Sequencing Center for Infectious Disease"/>
            <person name="Wu L."/>
            <person name="Ma J."/>
        </authorList>
    </citation>
    <scope>NUCLEOTIDE SEQUENCE [LARGE SCALE GENOMIC DNA]</scope>
    <source>
        <strain evidence="5">CCUG 53762</strain>
    </source>
</reference>
<keyword evidence="5" id="KW-1185">Reference proteome</keyword>
<dbReference type="Pfam" id="PF00149">
    <property type="entry name" value="Metallophos"/>
    <property type="match status" value="1"/>
</dbReference>
<dbReference type="EMBL" id="JBHUDG010000012">
    <property type="protein sequence ID" value="MFD1629918.1"/>
    <property type="molecule type" value="Genomic_DNA"/>
</dbReference>
<dbReference type="PANTHER" id="PTHR43143:SF1">
    <property type="entry name" value="SERINE_THREONINE-PROTEIN PHOSPHATASE CPPED1"/>
    <property type="match status" value="1"/>
</dbReference>
<evidence type="ECO:0000259" key="2">
    <source>
        <dbReference type="Pfam" id="PF16370"/>
    </source>
</evidence>
<sequence>MKKGSGKLKPKKYSRREFIVASAVTGVSIAVLGCSKSKDNEPVKVEPPKGNNNLNLTNVVIPKKISVQLSSDFTIQGKGFAVGDKIIFTPIFEGKAAVLDVKSVTETACLISIPAAFLWGSHRVSVARADKNMTLGETLVEMNVPDKTGMTVKGMVYAAGIGLAGVVVSDGMEVTKTDENGIYYLPSKKTKNFVFMSIPGGYEVDTSNGILPVFYKNFEYGSNTVEGISFELKPVENDKHVVLALGDMHLANRNNDISQFQNGFLRDAAQSITKYRSEGYKVYGLTLGDMTWDAYWYDNKYGFAEYLNLVKNMGLPIFHTMGNHDNDPYVNSDWPAENAFRKSLGPTYYSFNLGKVHYIVLDNIQYLNTGGAQGTIGTRNYNAVIVAEQMAWLKKDLAMITDQSTPIVIAMHIQLNNSPKPSGASETSTLRLNNGSELLAALNGFTDVNLITGHTHVCYAYENNTSIMEHNSGAICATWWWTGKNGYAGNHICKDGAPGGYGIWRFNGRDYQWNYKSIGYKEDYQFRAYDLNKVHITAAKFAPKSTDALLKPYAGEYANLNTNNEILVNVWGYDKRWKVELFENNLPLTVARVEALDPLHIVSYEALRLNASAEPTADFVSGKTAHLFKAKASNATNPILIKVTDRFGNIYSETMKRPKDFILDMS</sequence>
<dbReference type="SUPFAM" id="SSF56300">
    <property type="entry name" value="Metallo-dependent phosphatases"/>
    <property type="match status" value="1"/>
</dbReference>
<dbReference type="PANTHER" id="PTHR43143">
    <property type="entry name" value="METALLOPHOSPHOESTERASE, CALCINEURIN SUPERFAMILY"/>
    <property type="match status" value="1"/>
</dbReference>
<dbReference type="RefSeq" id="WP_379662296.1">
    <property type="nucleotide sequence ID" value="NZ_JBHUDG010000012.1"/>
</dbReference>
<dbReference type="Pfam" id="PF16370">
    <property type="entry name" value="MetallophosC"/>
    <property type="match status" value="1"/>
</dbReference>
<dbReference type="InterPro" id="IPR032288">
    <property type="entry name" value="Metallophos_C"/>
</dbReference>
<evidence type="ECO:0000259" key="3">
    <source>
        <dbReference type="Pfam" id="PF16371"/>
    </source>
</evidence>
<protein>
    <submittedName>
        <fullName evidence="4">Calcineurin-like phosphoesterase C-terminal domain-containing protein</fullName>
    </submittedName>
</protein>
<dbReference type="Gene3D" id="3.60.21.10">
    <property type="match status" value="1"/>
</dbReference>
<gene>
    <name evidence="4" type="ORF">ACFSAH_08520</name>
</gene>
<accession>A0ABW4ICF7</accession>
<dbReference type="Pfam" id="PF16371">
    <property type="entry name" value="MetallophosN"/>
    <property type="match status" value="1"/>
</dbReference>
<dbReference type="InterPro" id="IPR029052">
    <property type="entry name" value="Metallo-depent_PP-like"/>
</dbReference>
<evidence type="ECO:0000259" key="1">
    <source>
        <dbReference type="Pfam" id="PF00149"/>
    </source>
</evidence>
<proteinExistence type="predicted"/>
<comment type="caution">
    <text evidence="4">The sequence shown here is derived from an EMBL/GenBank/DDBJ whole genome shotgun (WGS) entry which is preliminary data.</text>
</comment>
<dbReference type="Proteomes" id="UP001597118">
    <property type="component" value="Unassembled WGS sequence"/>
</dbReference>
<feature type="domain" description="Calcineurin-like phosphoesterase" evidence="1">
    <location>
        <begin position="242"/>
        <end position="458"/>
    </location>
</feature>
<evidence type="ECO:0000313" key="5">
    <source>
        <dbReference type="Proteomes" id="UP001597118"/>
    </source>
</evidence>
<dbReference type="InterPro" id="IPR004843">
    <property type="entry name" value="Calcineurin-like_PHP"/>
</dbReference>
<name>A0ABW4ICF7_9SPHI</name>
<dbReference type="InterPro" id="IPR051918">
    <property type="entry name" value="STPP_CPPED1"/>
</dbReference>
<organism evidence="4 5">
    <name type="scientific">Pseudopedobacter beijingensis</name>
    <dbReference type="NCBI Taxonomy" id="1207056"/>
    <lineage>
        <taxon>Bacteria</taxon>
        <taxon>Pseudomonadati</taxon>
        <taxon>Bacteroidota</taxon>
        <taxon>Sphingobacteriia</taxon>
        <taxon>Sphingobacteriales</taxon>
        <taxon>Sphingobacteriaceae</taxon>
        <taxon>Pseudopedobacter</taxon>
    </lineage>
</organism>